<accession>A0AAJ0DF12</accession>
<name>A0AAJ0DF12_9PEZI</name>
<feature type="compositionally biased region" description="Basic and acidic residues" evidence="8">
    <location>
        <begin position="537"/>
        <end position="556"/>
    </location>
</feature>
<protein>
    <recommendedName>
        <fullName evidence="10">Major facilitator superfamily (MFS) profile domain-containing protein</fullName>
    </recommendedName>
</protein>
<dbReference type="InterPro" id="IPR005829">
    <property type="entry name" value="Sugar_transporter_CS"/>
</dbReference>
<feature type="transmembrane region" description="Helical" evidence="9">
    <location>
        <begin position="451"/>
        <end position="469"/>
    </location>
</feature>
<dbReference type="PANTHER" id="PTHR48022:SF68">
    <property type="entry name" value="MAJOR FACILITATOR SUPERFAMILY (MFS) PROFILE DOMAIN-CONTAINING PROTEIN-RELATED"/>
    <property type="match status" value="1"/>
</dbReference>
<evidence type="ECO:0000256" key="1">
    <source>
        <dbReference type="ARBA" id="ARBA00004141"/>
    </source>
</evidence>
<feature type="transmembrane region" description="Helical" evidence="9">
    <location>
        <begin position="381"/>
        <end position="406"/>
    </location>
</feature>
<gene>
    <name evidence="11" type="ORF">LTR09_009738</name>
</gene>
<evidence type="ECO:0000256" key="7">
    <source>
        <dbReference type="RuleBase" id="RU003346"/>
    </source>
</evidence>
<dbReference type="InterPro" id="IPR005828">
    <property type="entry name" value="MFS_sugar_transport-like"/>
</dbReference>
<feature type="transmembrane region" description="Helical" evidence="9">
    <location>
        <begin position="20"/>
        <end position="37"/>
    </location>
</feature>
<comment type="caution">
    <text evidence="11">The sequence shown here is derived from an EMBL/GenBank/DDBJ whole genome shotgun (WGS) entry which is preliminary data.</text>
</comment>
<keyword evidence="12" id="KW-1185">Reference proteome</keyword>
<keyword evidence="6 9" id="KW-0472">Membrane</keyword>
<dbReference type="Pfam" id="PF00083">
    <property type="entry name" value="Sugar_tr"/>
    <property type="match status" value="1"/>
</dbReference>
<dbReference type="PRINTS" id="PR00171">
    <property type="entry name" value="SUGRTRNSPORT"/>
</dbReference>
<dbReference type="PROSITE" id="PS00216">
    <property type="entry name" value="SUGAR_TRANSPORT_1"/>
    <property type="match status" value="1"/>
</dbReference>
<keyword evidence="3 7" id="KW-0813">Transport</keyword>
<feature type="domain" description="Major facilitator superfamily (MFS) profile" evidence="10">
    <location>
        <begin position="24"/>
        <end position="473"/>
    </location>
</feature>
<dbReference type="GO" id="GO:0016020">
    <property type="term" value="C:membrane"/>
    <property type="evidence" value="ECO:0007669"/>
    <property type="project" value="UniProtKB-SubCell"/>
</dbReference>
<feature type="transmembrane region" description="Helical" evidence="9">
    <location>
        <begin position="418"/>
        <end position="439"/>
    </location>
</feature>
<keyword evidence="5 9" id="KW-1133">Transmembrane helix</keyword>
<feature type="region of interest" description="Disordered" evidence="8">
    <location>
        <begin position="526"/>
        <end position="556"/>
    </location>
</feature>
<dbReference type="FunFam" id="1.20.1250.20:FF:000061">
    <property type="entry name" value="MFS sugar transporter"/>
    <property type="match status" value="1"/>
</dbReference>
<evidence type="ECO:0000256" key="9">
    <source>
        <dbReference type="SAM" id="Phobius"/>
    </source>
</evidence>
<evidence type="ECO:0000256" key="8">
    <source>
        <dbReference type="SAM" id="MobiDB-lite"/>
    </source>
</evidence>
<feature type="transmembrane region" description="Helical" evidence="9">
    <location>
        <begin position="353"/>
        <end position="375"/>
    </location>
</feature>
<dbReference type="SUPFAM" id="SSF103473">
    <property type="entry name" value="MFS general substrate transporter"/>
    <property type="match status" value="1"/>
</dbReference>
<dbReference type="NCBIfam" id="TIGR00879">
    <property type="entry name" value="SP"/>
    <property type="match status" value="1"/>
</dbReference>
<dbReference type="EMBL" id="JAWDJX010000044">
    <property type="protein sequence ID" value="KAK3048843.1"/>
    <property type="molecule type" value="Genomic_DNA"/>
</dbReference>
<feature type="transmembrane region" description="Helical" evidence="9">
    <location>
        <begin position="194"/>
        <end position="217"/>
    </location>
</feature>
<dbReference type="InterPro" id="IPR020846">
    <property type="entry name" value="MFS_dom"/>
</dbReference>
<feature type="transmembrane region" description="Helical" evidence="9">
    <location>
        <begin position="319"/>
        <end position="341"/>
    </location>
</feature>
<evidence type="ECO:0000313" key="11">
    <source>
        <dbReference type="EMBL" id="KAK3048843.1"/>
    </source>
</evidence>
<proteinExistence type="inferred from homology"/>
<reference evidence="11" key="1">
    <citation type="submission" date="2023-04" db="EMBL/GenBank/DDBJ databases">
        <title>Black Yeasts Isolated from many extreme environments.</title>
        <authorList>
            <person name="Coleine C."/>
            <person name="Stajich J.E."/>
            <person name="Selbmann L."/>
        </authorList>
    </citation>
    <scope>NUCLEOTIDE SEQUENCE</scope>
    <source>
        <strain evidence="11">CCFEE 5312</strain>
    </source>
</reference>
<dbReference type="InterPro" id="IPR036259">
    <property type="entry name" value="MFS_trans_sf"/>
</dbReference>
<dbReference type="InterPro" id="IPR050360">
    <property type="entry name" value="MFS_Sugar_Transporters"/>
</dbReference>
<organism evidence="11 12">
    <name type="scientific">Extremus antarcticus</name>
    <dbReference type="NCBI Taxonomy" id="702011"/>
    <lineage>
        <taxon>Eukaryota</taxon>
        <taxon>Fungi</taxon>
        <taxon>Dikarya</taxon>
        <taxon>Ascomycota</taxon>
        <taxon>Pezizomycotina</taxon>
        <taxon>Dothideomycetes</taxon>
        <taxon>Dothideomycetidae</taxon>
        <taxon>Mycosphaerellales</taxon>
        <taxon>Extremaceae</taxon>
        <taxon>Extremus</taxon>
    </lineage>
</organism>
<dbReference type="Gene3D" id="1.20.1250.20">
    <property type="entry name" value="MFS general substrate transporter like domains"/>
    <property type="match status" value="1"/>
</dbReference>
<dbReference type="InterPro" id="IPR003663">
    <property type="entry name" value="Sugar/inositol_transpt"/>
</dbReference>
<dbReference type="PANTHER" id="PTHR48022">
    <property type="entry name" value="PLASTIDIC GLUCOSE TRANSPORTER 4"/>
    <property type="match status" value="1"/>
</dbReference>
<dbReference type="Proteomes" id="UP001271007">
    <property type="component" value="Unassembled WGS sequence"/>
</dbReference>
<feature type="transmembrane region" description="Helical" evidence="9">
    <location>
        <begin position="77"/>
        <end position="97"/>
    </location>
</feature>
<feature type="transmembrane region" description="Helical" evidence="9">
    <location>
        <begin position="285"/>
        <end position="307"/>
    </location>
</feature>
<evidence type="ECO:0000256" key="6">
    <source>
        <dbReference type="ARBA" id="ARBA00023136"/>
    </source>
</evidence>
<dbReference type="PROSITE" id="PS50850">
    <property type="entry name" value="MFS"/>
    <property type="match status" value="1"/>
</dbReference>
<evidence type="ECO:0000256" key="5">
    <source>
        <dbReference type="ARBA" id="ARBA00022989"/>
    </source>
</evidence>
<keyword evidence="4 9" id="KW-0812">Transmembrane</keyword>
<comment type="similarity">
    <text evidence="2 7">Belongs to the major facilitator superfamily. Sugar transporter (TC 2.A.1.1) family.</text>
</comment>
<dbReference type="GO" id="GO:0005351">
    <property type="term" value="F:carbohydrate:proton symporter activity"/>
    <property type="evidence" value="ECO:0007669"/>
    <property type="project" value="TreeGrafter"/>
</dbReference>
<evidence type="ECO:0000256" key="3">
    <source>
        <dbReference type="ARBA" id="ARBA00022448"/>
    </source>
</evidence>
<evidence type="ECO:0000256" key="4">
    <source>
        <dbReference type="ARBA" id="ARBA00022692"/>
    </source>
</evidence>
<evidence type="ECO:0000256" key="2">
    <source>
        <dbReference type="ARBA" id="ARBA00010992"/>
    </source>
</evidence>
<dbReference type="AlphaFoldDB" id="A0AAJ0DF12"/>
<sequence length="556" mass="61073">MFGRKSDSSKRFYGLRGLQLNIAIAVIAGTDFALFGYDQGVLGGLLTLPVFLKQFPEVNVNSPPAGWSEGKASNVQGITVGGYTLGCFFGAVATIWLGNMLGRRKTIFVGSAIMVVGATLQCSSFSLGQLIASRLITGFGNGMNTSTVPTWQSETSKSHRRGQMVMIEGSLIVFGVMISYWIDLGFSFLEPSSVAWRFPIAFQIVLCLFILTFIMGLPESPRWLVLKGRDDEALTVLAALSDLPEDDPKIQSEFQAVKDVAYEMSKGGFRNCFDTNKNRNLHRTILAYVNQMFQQISGINIITYYAATLFQDRIGLSGFLSRLLAACNGTEYFLASFIAIFTIEKFGRRQLMLFGSAGQAASMAILAATTANAVGEHKTTYGIVAAVFLFVFNSFFAVGWLGMTWLYPAEITPLAIRAPANAISTTANWIFNFMVVMVTPPAFNAIGYNTYTVFACINAFMVPCVYFFYPETAYRSLEEMDEIFHDVHGFKGAFTVVKVAANKPHRFGKKGELLINYEDTEAYQRRRSSVAAQGAPEADKINGGAHHDEEKSTGSH</sequence>
<comment type="subcellular location">
    <subcellularLocation>
        <location evidence="1">Membrane</location>
        <topology evidence="1">Multi-pass membrane protein</topology>
    </subcellularLocation>
</comment>
<evidence type="ECO:0000313" key="12">
    <source>
        <dbReference type="Proteomes" id="UP001271007"/>
    </source>
</evidence>
<feature type="transmembrane region" description="Helical" evidence="9">
    <location>
        <begin position="165"/>
        <end position="182"/>
    </location>
</feature>
<evidence type="ECO:0000259" key="10">
    <source>
        <dbReference type="PROSITE" id="PS50850"/>
    </source>
</evidence>